<organism evidence="2 3">
    <name type="scientific">Araneus ventricosus</name>
    <name type="common">Orbweaver spider</name>
    <name type="synonym">Epeira ventricosa</name>
    <dbReference type="NCBI Taxonomy" id="182803"/>
    <lineage>
        <taxon>Eukaryota</taxon>
        <taxon>Metazoa</taxon>
        <taxon>Ecdysozoa</taxon>
        <taxon>Arthropoda</taxon>
        <taxon>Chelicerata</taxon>
        <taxon>Arachnida</taxon>
        <taxon>Araneae</taxon>
        <taxon>Araneomorphae</taxon>
        <taxon>Entelegynae</taxon>
        <taxon>Araneoidea</taxon>
        <taxon>Araneidae</taxon>
        <taxon>Araneus</taxon>
    </lineage>
</organism>
<reference evidence="2 3" key="1">
    <citation type="journal article" date="2019" name="Sci. Rep.">
        <title>Orb-weaving spider Araneus ventricosus genome elucidates the spidroin gene catalogue.</title>
        <authorList>
            <person name="Kono N."/>
            <person name="Nakamura H."/>
            <person name="Ohtoshi R."/>
            <person name="Moran D.A.P."/>
            <person name="Shinohara A."/>
            <person name="Yoshida Y."/>
            <person name="Fujiwara M."/>
            <person name="Mori M."/>
            <person name="Tomita M."/>
            <person name="Arakawa K."/>
        </authorList>
    </citation>
    <scope>NUCLEOTIDE SEQUENCE [LARGE SCALE GENOMIC DNA]</scope>
</reference>
<proteinExistence type="predicted"/>
<evidence type="ECO:0000313" key="3">
    <source>
        <dbReference type="Proteomes" id="UP000499080"/>
    </source>
</evidence>
<accession>A0A4Y2MXM7</accession>
<feature type="region of interest" description="Disordered" evidence="1">
    <location>
        <begin position="1"/>
        <end position="46"/>
    </location>
</feature>
<keyword evidence="3" id="KW-1185">Reference proteome</keyword>
<gene>
    <name evidence="2" type="ORF">AVEN_199290_1</name>
</gene>
<evidence type="ECO:0000256" key="1">
    <source>
        <dbReference type="SAM" id="MobiDB-lite"/>
    </source>
</evidence>
<name>A0A4Y2MXM7_ARAVE</name>
<sequence length="87" mass="9707">MDSLANAKGPRKETEPEPEQSMTPNRKTTRISKMRQQSVNGDCVSAAERIPNPDLITEKGKELGNLAQSQEGKVAYFYNRHWGSSVD</sequence>
<evidence type="ECO:0000313" key="2">
    <source>
        <dbReference type="EMBL" id="GBN31845.1"/>
    </source>
</evidence>
<dbReference type="EMBL" id="BGPR01008141">
    <property type="protein sequence ID" value="GBN31845.1"/>
    <property type="molecule type" value="Genomic_DNA"/>
</dbReference>
<dbReference type="Proteomes" id="UP000499080">
    <property type="component" value="Unassembled WGS sequence"/>
</dbReference>
<protein>
    <submittedName>
        <fullName evidence="2">Uncharacterized protein</fullName>
    </submittedName>
</protein>
<dbReference type="AlphaFoldDB" id="A0A4Y2MXM7"/>
<comment type="caution">
    <text evidence="2">The sequence shown here is derived from an EMBL/GenBank/DDBJ whole genome shotgun (WGS) entry which is preliminary data.</text>
</comment>